<dbReference type="GO" id="GO:0006355">
    <property type="term" value="P:regulation of DNA-templated transcription"/>
    <property type="evidence" value="ECO:0007669"/>
    <property type="project" value="InterPro"/>
</dbReference>
<dbReference type="CDD" id="cd18983">
    <property type="entry name" value="CBD_MSL3_like"/>
    <property type="match status" value="1"/>
</dbReference>
<dbReference type="SUPFAM" id="SSF54160">
    <property type="entry name" value="Chromo domain-like"/>
    <property type="match status" value="1"/>
</dbReference>
<reference evidence="10 11" key="1">
    <citation type="submission" date="2016-03" db="EMBL/GenBank/DDBJ databases">
        <title>Choanephora cucurbitarum.</title>
        <authorList>
            <person name="Min B."/>
            <person name="Park H."/>
            <person name="Park J.-H."/>
            <person name="Shin H.-D."/>
            <person name="Choi I.-G."/>
        </authorList>
    </citation>
    <scope>NUCLEOTIDE SEQUENCE [LARGE SCALE GENOMIC DNA]</scope>
    <source>
        <strain evidence="10 11">KUS-F28377</strain>
    </source>
</reference>
<dbReference type="GO" id="GO:0006325">
    <property type="term" value="P:chromatin organization"/>
    <property type="evidence" value="ECO:0007669"/>
    <property type="project" value="UniProtKB-KW"/>
</dbReference>
<accession>A0A1C7NIB1</accession>
<evidence type="ECO:0000256" key="2">
    <source>
        <dbReference type="ARBA" id="ARBA00009093"/>
    </source>
</evidence>
<evidence type="ECO:0000256" key="6">
    <source>
        <dbReference type="ARBA" id="ARBA00023163"/>
    </source>
</evidence>
<evidence type="ECO:0000259" key="9">
    <source>
        <dbReference type="SMART" id="SM00298"/>
    </source>
</evidence>
<dbReference type="PROSITE" id="PS51640">
    <property type="entry name" value="MRG"/>
    <property type="match status" value="1"/>
</dbReference>
<gene>
    <name evidence="10" type="primary">eaf3</name>
    <name evidence="10" type="ORF">A0J61_04870</name>
</gene>
<dbReference type="GO" id="GO:0035267">
    <property type="term" value="C:NuA4 histone acetyltransferase complex"/>
    <property type="evidence" value="ECO:0007669"/>
    <property type="project" value="EnsemblFungi"/>
</dbReference>
<dbReference type="Proteomes" id="UP000093000">
    <property type="component" value="Unassembled WGS sequence"/>
</dbReference>
<evidence type="ECO:0000256" key="4">
    <source>
        <dbReference type="ARBA" id="ARBA00022853"/>
    </source>
</evidence>
<dbReference type="InterPro" id="IPR038217">
    <property type="entry name" value="MRG_C_sf"/>
</dbReference>
<evidence type="ECO:0000256" key="8">
    <source>
        <dbReference type="SAM" id="MobiDB-lite"/>
    </source>
</evidence>
<dbReference type="OrthoDB" id="124855at2759"/>
<dbReference type="Gene3D" id="2.30.30.140">
    <property type="match status" value="1"/>
</dbReference>
<dbReference type="InParanoid" id="A0A1C7NIB1"/>
<keyword evidence="11" id="KW-1185">Reference proteome</keyword>
<dbReference type="InterPro" id="IPR016197">
    <property type="entry name" value="Chromo-like_dom_sf"/>
</dbReference>
<comment type="similarity">
    <text evidence="2">Belongs to the MRG family.</text>
</comment>
<sequence length="276" mass="32762">MVKEENKFNFEKDERVLCYHGPFVYEAKILKRKEDQEEQDENQYFVHYKGWKQTWDEWVTEDRVLKYTDTNLQKQKQLKESSLKRKSSRASVSASQTPENTTEPRSRKRYRDSSIDKTRLDDDNKRSQFQLIIPDTLKGLLVDDWENITKNRQVLTLPREATVDKILEDFRAQCPIKDEALGEFIQGVLLYFNKMIGTSLLYRSERKQFEEMCGDKEPSSVYGAEHLLRLFVELPSLMSATNIDADTMAEVKERLEELLRFVQENEKDYFPSDYCF</sequence>
<feature type="region of interest" description="Disordered" evidence="8">
    <location>
        <begin position="78"/>
        <end position="119"/>
    </location>
</feature>
<dbReference type="GO" id="GO:0032221">
    <property type="term" value="C:Rpd3S complex"/>
    <property type="evidence" value="ECO:0007669"/>
    <property type="project" value="EnsemblFungi"/>
</dbReference>
<evidence type="ECO:0000256" key="1">
    <source>
        <dbReference type="ARBA" id="ARBA00004123"/>
    </source>
</evidence>
<dbReference type="SMART" id="SM00298">
    <property type="entry name" value="CHROMO"/>
    <property type="match status" value="1"/>
</dbReference>
<dbReference type="InterPro" id="IPR026541">
    <property type="entry name" value="MRG_dom"/>
</dbReference>
<dbReference type="InterPro" id="IPR053820">
    <property type="entry name" value="MSL3_chromo-like"/>
</dbReference>
<evidence type="ECO:0000313" key="11">
    <source>
        <dbReference type="Proteomes" id="UP000093000"/>
    </source>
</evidence>
<evidence type="ECO:0000313" key="10">
    <source>
        <dbReference type="EMBL" id="OBZ87074.1"/>
    </source>
</evidence>
<proteinExistence type="inferred from homology"/>
<dbReference type="Gene3D" id="1.10.274.30">
    <property type="entry name" value="MRG domain"/>
    <property type="match status" value="1"/>
</dbReference>
<dbReference type="STRING" id="101091.A0A1C7NIB1"/>
<feature type="domain" description="Chromo" evidence="9">
    <location>
        <begin position="24"/>
        <end position="80"/>
    </location>
</feature>
<name>A0A1C7NIB1_9FUNG</name>
<keyword evidence="4" id="KW-0156">Chromatin regulator</keyword>
<evidence type="ECO:0000256" key="3">
    <source>
        <dbReference type="ARBA" id="ARBA00018505"/>
    </source>
</evidence>
<dbReference type="PIRSF" id="PIRSF038133">
    <property type="entry name" value="HAT_Nua4_EAF3/MRG15"/>
    <property type="match status" value="1"/>
</dbReference>
<evidence type="ECO:0000256" key="5">
    <source>
        <dbReference type="ARBA" id="ARBA00023015"/>
    </source>
</evidence>
<organism evidence="10 11">
    <name type="scientific">Choanephora cucurbitarum</name>
    <dbReference type="NCBI Taxonomy" id="101091"/>
    <lineage>
        <taxon>Eukaryota</taxon>
        <taxon>Fungi</taxon>
        <taxon>Fungi incertae sedis</taxon>
        <taxon>Mucoromycota</taxon>
        <taxon>Mucoromycotina</taxon>
        <taxon>Mucoromycetes</taxon>
        <taxon>Mucorales</taxon>
        <taxon>Mucorineae</taxon>
        <taxon>Choanephoraceae</taxon>
        <taxon>Choanephoroideae</taxon>
        <taxon>Choanephora</taxon>
    </lineage>
</organism>
<keyword evidence="6" id="KW-0804">Transcription</keyword>
<dbReference type="PANTHER" id="PTHR10880:SF15">
    <property type="entry name" value="MSL COMPLEX SUBUNIT 3"/>
    <property type="match status" value="1"/>
</dbReference>
<dbReference type="Pfam" id="PF05712">
    <property type="entry name" value="MRG"/>
    <property type="match status" value="1"/>
</dbReference>
<dbReference type="Pfam" id="PF22732">
    <property type="entry name" value="MSL3_chromo-like"/>
    <property type="match status" value="1"/>
</dbReference>
<keyword evidence="7" id="KW-0539">Nucleus</keyword>
<keyword evidence="5" id="KW-0805">Transcription regulation</keyword>
<dbReference type="EMBL" id="LUGH01000249">
    <property type="protein sequence ID" value="OBZ87074.1"/>
    <property type="molecule type" value="Genomic_DNA"/>
</dbReference>
<dbReference type="PANTHER" id="PTHR10880">
    <property type="entry name" value="MORTALITY FACTOR 4-LIKE PROTEIN"/>
    <property type="match status" value="1"/>
</dbReference>
<comment type="subcellular location">
    <subcellularLocation>
        <location evidence="1">Nucleus</location>
    </subcellularLocation>
</comment>
<dbReference type="InterPro" id="IPR008676">
    <property type="entry name" value="MRG"/>
</dbReference>
<dbReference type="AlphaFoldDB" id="A0A1C7NIB1"/>
<protein>
    <recommendedName>
        <fullName evidence="3">Chromatin modification-related protein EAF3</fullName>
    </recommendedName>
</protein>
<dbReference type="InterPro" id="IPR000953">
    <property type="entry name" value="Chromo/chromo_shadow_dom"/>
</dbReference>
<evidence type="ECO:0000256" key="7">
    <source>
        <dbReference type="ARBA" id="ARBA00023242"/>
    </source>
</evidence>
<comment type="caution">
    <text evidence="10">The sequence shown here is derived from an EMBL/GenBank/DDBJ whole genome shotgun (WGS) entry which is preliminary data.</text>
</comment>